<dbReference type="EMBL" id="CAJVPV010051494">
    <property type="protein sequence ID" value="CAG8779427.1"/>
    <property type="molecule type" value="Genomic_DNA"/>
</dbReference>
<feature type="non-terminal residue" evidence="2">
    <location>
        <position position="1"/>
    </location>
</feature>
<dbReference type="AlphaFoldDB" id="A0A9N9JHI7"/>
<organism evidence="2 3">
    <name type="scientific">Acaulospora morrowiae</name>
    <dbReference type="NCBI Taxonomy" id="94023"/>
    <lineage>
        <taxon>Eukaryota</taxon>
        <taxon>Fungi</taxon>
        <taxon>Fungi incertae sedis</taxon>
        <taxon>Mucoromycota</taxon>
        <taxon>Glomeromycotina</taxon>
        <taxon>Glomeromycetes</taxon>
        <taxon>Diversisporales</taxon>
        <taxon>Acaulosporaceae</taxon>
        <taxon>Acaulospora</taxon>
    </lineage>
</organism>
<dbReference type="InterPro" id="IPR001012">
    <property type="entry name" value="UBX_dom"/>
</dbReference>
<dbReference type="PANTHER" id="PTHR46424">
    <property type="entry name" value="UBX DOMAIN-CONTAINING PROTEIN 4"/>
    <property type="match status" value="1"/>
</dbReference>
<dbReference type="Pfam" id="PF00789">
    <property type="entry name" value="UBX"/>
    <property type="match status" value="1"/>
</dbReference>
<dbReference type="Gene3D" id="3.10.20.90">
    <property type="entry name" value="Phosphatidylinositol 3-kinase Catalytic Subunit, Chain A, domain 1"/>
    <property type="match status" value="1"/>
</dbReference>
<gene>
    <name evidence="2" type="ORF">AMORRO_LOCUS17199</name>
</gene>
<feature type="domain" description="UBX" evidence="1">
    <location>
        <begin position="14"/>
        <end position="87"/>
    </location>
</feature>
<dbReference type="GO" id="GO:0036503">
    <property type="term" value="P:ERAD pathway"/>
    <property type="evidence" value="ECO:0007669"/>
    <property type="project" value="TreeGrafter"/>
</dbReference>
<feature type="non-terminal residue" evidence="2">
    <location>
        <position position="87"/>
    </location>
</feature>
<comment type="caution">
    <text evidence="2">The sequence shown here is derived from an EMBL/GenBank/DDBJ whole genome shotgun (WGS) entry which is preliminary data.</text>
</comment>
<reference evidence="2" key="1">
    <citation type="submission" date="2021-06" db="EMBL/GenBank/DDBJ databases">
        <authorList>
            <person name="Kallberg Y."/>
            <person name="Tangrot J."/>
            <person name="Rosling A."/>
        </authorList>
    </citation>
    <scope>NUCLEOTIDE SEQUENCE</scope>
    <source>
        <strain evidence="2">CL551</strain>
    </source>
</reference>
<dbReference type="SUPFAM" id="SSF54236">
    <property type="entry name" value="Ubiquitin-like"/>
    <property type="match status" value="1"/>
</dbReference>
<sequence>EEAAEAARVAQASKEYTEARLQIRRPDGQPITHTFQSTDTLQVVYDHVSPQVIGPFQLATTFPRKIFGDPEMGKTLKELGLVPSAVL</sequence>
<accession>A0A9N9JHI7</accession>
<protein>
    <submittedName>
        <fullName evidence="2">7139_t:CDS:1</fullName>
    </submittedName>
</protein>
<name>A0A9N9JHI7_9GLOM</name>
<dbReference type="OrthoDB" id="10254930at2759"/>
<dbReference type="Proteomes" id="UP000789342">
    <property type="component" value="Unassembled WGS sequence"/>
</dbReference>
<proteinExistence type="predicted"/>
<dbReference type="SMART" id="SM00166">
    <property type="entry name" value="UBX"/>
    <property type="match status" value="1"/>
</dbReference>
<evidence type="ECO:0000313" key="3">
    <source>
        <dbReference type="Proteomes" id="UP000789342"/>
    </source>
</evidence>
<keyword evidence="3" id="KW-1185">Reference proteome</keyword>
<dbReference type="InterPro" id="IPR029071">
    <property type="entry name" value="Ubiquitin-like_domsf"/>
</dbReference>
<dbReference type="PROSITE" id="PS50033">
    <property type="entry name" value="UBX"/>
    <property type="match status" value="1"/>
</dbReference>
<dbReference type="GO" id="GO:0005783">
    <property type="term" value="C:endoplasmic reticulum"/>
    <property type="evidence" value="ECO:0007669"/>
    <property type="project" value="TreeGrafter"/>
</dbReference>
<evidence type="ECO:0000259" key="1">
    <source>
        <dbReference type="PROSITE" id="PS50033"/>
    </source>
</evidence>
<evidence type="ECO:0000313" key="2">
    <source>
        <dbReference type="EMBL" id="CAG8779427.1"/>
    </source>
</evidence>
<dbReference type="PANTHER" id="PTHR46424:SF1">
    <property type="entry name" value="UBX DOMAIN-CONTAINING PROTEIN 4"/>
    <property type="match status" value="1"/>
</dbReference>